<proteinExistence type="predicted"/>
<accession>A0ACC2ANG9</accession>
<protein>
    <submittedName>
        <fullName evidence="1">Uncharacterized protein</fullName>
    </submittedName>
</protein>
<reference evidence="2" key="1">
    <citation type="journal article" date="2024" name="Proc. Natl. Acad. Sci. U.S.A.">
        <title>Extraordinary preservation of gene collinearity over three hundred million years revealed in homosporous lycophytes.</title>
        <authorList>
            <person name="Li C."/>
            <person name="Wickell D."/>
            <person name="Kuo L.Y."/>
            <person name="Chen X."/>
            <person name="Nie B."/>
            <person name="Liao X."/>
            <person name="Peng D."/>
            <person name="Ji J."/>
            <person name="Jenkins J."/>
            <person name="Williams M."/>
            <person name="Shu S."/>
            <person name="Plott C."/>
            <person name="Barry K."/>
            <person name="Rajasekar S."/>
            <person name="Grimwood J."/>
            <person name="Han X."/>
            <person name="Sun S."/>
            <person name="Hou Z."/>
            <person name="He W."/>
            <person name="Dai G."/>
            <person name="Sun C."/>
            <person name="Schmutz J."/>
            <person name="Leebens-Mack J.H."/>
            <person name="Li F.W."/>
            <person name="Wang L."/>
        </authorList>
    </citation>
    <scope>NUCLEOTIDE SEQUENCE [LARGE SCALE GENOMIC DNA]</scope>
    <source>
        <strain evidence="2">cv. PW_Plant_1</strain>
    </source>
</reference>
<dbReference type="EMBL" id="CM055111">
    <property type="protein sequence ID" value="KAJ7519097.1"/>
    <property type="molecule type" value="Genomic_DNA"/>
</dbReference>
<sequence length="645" mass="72373">MVLNEKARLGTIPSVKTPTFILEFFKPGYDVCHMFCTTGLPSDIVVEVKEMSFHLHKFPLMSRSGKLASLIAEIADDEDDVCTVQLPDVPGGTEAFELAAKFCYGVKLELTSDNVVSLRCAAEYLEMTEEFGAGNLIAKTENYLNQVIYRSWKDSFRALQRCESVLPHAEELQIVKKCIDSIVMKACTDPRLFGWPITDLQASMQSPGGSILWNGINTGARPRKSRSGWWYEDVAAISLPLFEKIIAAMEVKGLRTEIIAGAVMHYARKWLPGLNRRHDFSENERRSTAFPLDLTPSNVDQRVLLETLESLLPMQKGLTSSRLLFGLLRLAMILNASAECKSSLERRIGAQLEQATLDDLLLPNYSYSVETLYDIETVQRILDHFLILNGRPQSPSSIQSFEEAPAMSSPSVTPLMRVAALMDAYLAEVAPDANLKLEKFQSLAEGLPDFSRVLDDGLYRAIDLYLKAHSWLTELERERLCKIMDCHKLSLEACTHAAQNERLPLRVVIQVLFFEQLQLRTAITGCFLVADNADVTRQPQAPVEIEGSRRGSAALHGNGWAHVLRQNQAMKIDMDRMRAKVNELEGECTEMRREIQKLGKGRIPGVPSMLSKKSGCSLALQVCNSHKKERNDRNAQVYYSRHSTN</sequence>
<keyword evidence="2" id="KW-1185">Reference proteome</keyword>
<evidence type="ECO:0000313" key="1">
    <source>
        <dbReference type="EMBL" id="KAJ7519097.1"/>
    </source>
</evidence>
<evidence type="ECO:0000313" key="2">
    <source>
        <dbReference type="Proteomes" id="UP001162992"/>
    </source>
</evidence>
<gene>
    <name evidence="1" type="ORF">O6H91_20G022600</name>
</gene>
<name>A0ACC2ANG9_DIPCM</name>
<comment type="caution">
    <text evidence="1">The sequence shown here is derived from an EMBL/GenBank/DDBJ whole genome shotgun (WGS) entry which is preliminary data.</text>
</comment>
<dbReference type="Proteomes" id="UP001162992">
    <property type="component" value="Chromosome 20"/>
</dbReference>
<organism evidence="1 2">
    <name type="scientific">Diphasiastrum complanatum</name>
    <name type="common">Issler's clubmoss</name>
    <name type="synonym">Lycopodium complanatum</name>
    <dbReference type="NCBI Taxonomy" id="34168"/>
    <lineage>
        <taxon>Eukaryota</taxon>
        <taxon>Viridiplantae</taxon>
        <taxon>Streptophyta</taxon>
        <taxon>Embryophyta</taxon>
        <taxon>Tracheophyta</taxon>
        <taxon>Lycopodiopsida</taxon>
        <taxon>Lycopodiales</taxon>
        <taxon>Lycopodiaceae</taxon>
        <taxon>Lycopodioideae</taxon>
        <taxon>Diphasiastrum</taxon>
    </lineage>
</organism>